<accession>A0A7R8XCP3</accession>
<sequence>MKVSMPSTSSQPITLEAGAYNVSGFILLHLLSSQLSIRFFFARQHENEDSSMLRNGGTMASQSAFKQLEKEKKVLETRNKEMEKELALVKKRKTALESRIKELKAQPKKFVSEETETEKRKLAKDLEESNDKIKELMLELSNALTMEKKAKNLQEQLKRKQNAYSNIERDKRTIEKELKESKNQVSYSIPVTFAYGSVHGNNTKARGWVLIGAAKTGQCEEEAYTARRREQKTPASSLRNSDVEGRSSRLIPIAADSGTHD</sequence>
<evidence type="ECO:0000256" key="2">
    <source>
        <dbReference type="SAM" id="MobiDB-lite"/>
    </source>
</evidence>
<keyword evidence="4" id="KW-1185">Reference proteome</keyword>
<evidence type="ECO:0000313" key="4">
    <source>
        <dbReference type="Proteomes" id="UP000677054"/>
    </source>
</evidence>
<evidence type="ECO:0000256" key="1">
    <source>
        <dbReference type="SAM" id="Coils"/>
    </source>
</evidence>
<feature type="region of interest" description="Disordered" evidence="2">
    <location>
        <begin position="222"/>
        <end position="261"/>
    </location>
</feature>
<protein>
    <submittedName>
        <fullName evidence="3">Uncharacterized protein</fullName>
    </submittedName>
</protein>
<keyword evidence="1" id="KW-0175">Coiled coil</keyword>
<organism evidence="3">
    <name type="scientific">Darwinula stevensoni</name>
    <dbReference type="NCBI Taxonomy" id="69355"/>
    <lineage>
        <taxon>Eukaryota</taxon>
        <taxon>Metazoa</taxon>
        <taxon>Ecdysozoa</taxon>
        <taxon>Arthropoda</taxon>
        <taxon>Crustacea</taxon>
        <taxon>Oligostraca</taxon>
        <taxon>Ostracoda</taxon>
        <taxon>Podocopa</taxon>
        <taxon>Podocopida</taxon>
        <taxon>Darwinulocopina</taxon>
        <taxon>Darwinuloidea</taxon>
        <taxon>Darwinulidae</taxon>
        <taxon>Darwinula</taxon>
    </lineage>
</organism>
<proteinExistence type="predicted"/>
<evidence type="ECO:0000313" key="3">
    <source>
        <dbReference type="EMBL" id="CAD7244766.1"/>
    </source>
</evidence>
<dbReference type="Proteomes" id="UP000677054">
    <property type="component" value="Unassembled WGS sequence"/>
</dbReference>
<dbReference type="EMBL" id="LR900223">
    <property type="protein sequence ID" value="CAD7244766.1"/>
    <property type="molecule type" value="Genomic_DNA"/>
</dbReference>
<reference evidence="3" key="1">
    <citation type="submission" date="2020-11" db="EMBL/GenBank/DDBJ databases">
        <authorList>
            <person name="Tran Van P."/>
        </authorList>
    </citation>
    <scope>NUCLEOTIDE SEQUENCE</scope>
</reference>
<feature type="coiled-coil region" evidence="1">
    <location>
        <begin position="65"/>
        <end position="184"/>
    </location>
</feature>
<dbReference type="EMBL" id="CAJPEV010000706">
    <property type="protein sequence ID" value="CAG0887785.1"/>
    <property type="molecule type" value="Genomic_DNA"/>
</dbReference>
<name>A0A7R8XCP3_9CRUS</name>
<dbReference type="AlphaFoldDB" id="A0A7R8XCP3"/>
<gene>
    <name evidence="3" type="ORF">DSTB1V02_LOCUS4653</name>
</gene>